<dbReference type="EMBL" id="JMCB01000001">
    <property type="protein sequence ID" value="KFE72071.1"/>
    <property type="molecule type" value="Genomic_DNA"/>
</dbReference>
<evidence type="ECO:0000313" key="2">
    <source>
        <dbReference type="EMBL" id="KFE72071.1"/>
    </source>
</evidence>
<name>A0A085WWK8_9BACT</name>
<keyword evidence="3" id="KW-1185">Reference proteome</keyword>
<gene>
    <name evidence="2" type="ORF">DB31_0332</name>
</gene>
<dbReference type="STRING" id="394096.DB31_0332"/>
<feature type="region of interest" description="Disordered" evidence="1">
    <location>
        <begin position="1"/>
        <end position="40"/>
    </location>
</feature>
<accession>A0A085WWK8</accession>
<protein>
    <submittedName>
        <fullName evidence="2">Uncharacterized protein</fullName>
    </submittedName>
</protein>
<evidence type="ECO:0000313" key="3">
    <source>
        <dbReference type="Proteomes" id="UP000028725"/>
    </source>
</evidence>
<dbReference type="Proteomes" id="UP000028725">
    <property type="component" value="Unassembled WGS sequence"/>
</dbReference>
<reference evidence="2 3" key="1">
    <citation type="submission" date="2014-04" db="EMBL/GenBank/DDBJ databases">
        <title>Genome assembly of Hyalangium minutum DSM 14724.</title>
        <authorList>
            <person name="Sharma G."/>
            <person name="Subramanian S."/>
        </authorList>
    </citation>
    <scope>NUCLEOTIDE SEQUENCE [LARGE SCALE GENOMIC DNA]</scope>
    <source>
        <strain evidence="2 3">DSM 14724</strain>
    </source>
</reference>
<evidence type="ECO:0000256" key="1">
    <source>
        <dbReference type="SAM" id="MobiDB-lite"/>
    </source>
</evidence>
<proteinExistence type="predicted"/>
<sequence>MSPREVPTSAASETGGPVSACPSGEGKHSRVCCVQSPWGP</sequence>
<organism evidence="2 3">
    <name type="scientific">Hyalangium minutum</name>
    <dbReference type="NCBI Taxonomy" id="394096"/>
    <lineage>
        <taxon>Bacteria</taxon>
        <taxon>Pseudomonadati</taxon>
        <taxon>Myxococcota</taxon>
        <taxon>Myxococcia</taxon>
        <taxon>Myxococcales</taxon>
        <taxon>Cystobacterineae</taxon>
        <taxon>Archangiaceae</taxon>
        <taxon>Hyalangium</taxon>
    </lineage>
</organism>
<comment type="caution">
    <text evidence="2">The sequence shown here is derived from an EMBL/GenBank/DDBJ whole genome shotgun (WGS) entry which is preliminary data.</text>
</comment>
<dbReference type="AlphaFoldDB" id="A0A085WWK8"/>